<protein>
    <recommendedName>
        <fullName evidence="3">Molecular chaperone TorD</fullName>
    </recommendedName>
</protein>
<name>A0A7C9N8K5_9BACT</name>
<dbReference type="InterPro" id="IPR020945">
    <property type="entry name" value="DMSO/NO3_reduct_chaperone"/>
</dbReference>
<sequence length="235" mass="25864">MKTSVPTDTALLATLTNRASAYRLFSRLFLRPLSGDEVEALASMNLERESEALGAGSLLAEGFNDMGRGLHRRHSGTQRLLSTDYTMCFDGVSSFQGLVAVPYASVFGGSITGEKAVLFQEPRDRDLAAYRREGIAADSGLRLPEDHISFELSFMADLSDKARDAVEAKDFAEALRLMDASGDFLENHILSWYGSFYDLATKIIDTRFYRGVLKATYGYLQADETTIGELRAALS</sequence>
<evidence type="ECO:0000313" key="2">
    <source>
        <dbReference type="EMBL" id="NBI34305.1"/>
    </source>
</evidence>
<dbReference type="SUPFAM" id="SSF89155">
    <property type="entry name" value="TorD-like"/>
    <property type="match status" value="1"/>
</dbReference>
<evidence type="ECO:0008006" key="3">
    <source>
        <dbReference type="Google" id="ProtNLM"/>
    </source>
</evidence>
<dbReference type="PANTHER" id="PTHR34227">
    <property type="entry name" value="CHAPERONE PROTEIN YCDY"/>
    <property type="match status" value="1"/>
</dbReference>
<reference evidence="2" key="1">
    <citation type="submission" date="2018-08" db="EMBL/GenBank/DDBJ databases">
        <title>Murine metabolic-syndrome-specific gut microbial biobank.</title>
        <authorList>
            <person name="Liu C."/>
        </authorList>
    </citation>
    <scope>NUCLEOTIDE SEQUENCE [LARGE SCALE GENOMIC DNA]</scope>
    <source>
        <strain evidence="2">Z82</strain>
    </source>
</reference>
<accession>A0A7C9N8K5</accession>
<dbReference type="PANTHER" id="PTHR34227:SF1">
    <property type="entry name" value="DIMETHYL SULFOXIDE REDUCTASE CHAPERONE-RELATED"/>
    <property type="match status" value="1"/>
</dbReference>
<dbReference type="InterPro" id="IPR050289">
    <property type="entry name" value="TorD/DmsD_chaperones"/>
</dbReference>
<evidence type="ECO:0000256" key="1">
    <source>
        <dbReference type="ARBA" id="ARBA00023186"/>
    </source>
</evidence>
<dbReference type="Gene3D" id="1.10.3480.10">
    <property type="entry name" value="TorD-like"/>
    <property type="match status" value="1"/>
</dbReference>
<proteinExistence type="predicted"/>
<dbReference type="InterPro" id="IPR036411">
    <property type="entry name" value="TorD-like_sf"/>
</dbReference>
<keyword evidence="1" id="KW-0143">Chaperone</keyword>
<dbReference type="Pfam" id="PF02613">
    <property type="entry name" value="Nitrate_red_del"/>
    <property type="match status" value="1"/>
</dbReference>
<dbReference type="EMBL" id="QWKH01000021">
    <property type="protein sequence ID" value="NBI34305.1"/>
    <property type="molecule type" value="Genomic_DNA"/>
</dbReference>
<dbReference type="AlphaFoldDB" id="A0A7C9N8K5"/>
<comment type="caution">
    <text evidence="2">The sequence shown here is derived from an EMBL/GenBank/DDBJ whole genome shotgun (WGS) entry which is preliminary data.</text>
</comment>
<organism evidence="2">
    <name type="scientific">Muribaculaceae bacterium Z82</name>
    <dbReference type="NCBI Taxonomy" id="2304548"/>
    <lineage>
        <taxon>Bacteria</taxon>
        <taxon>Pseudomonadati</taxon>
        <taxon>Bacteroidota</taxon>
        <taxon>Bacteroidia</taxon>
        <taxon>Bacteroidales</taxon>
        <taxon>Muribaculaceae</taxon>
    </lineage>
</organism>
<gene>
    <name evidence="2" type="ORF">D1639_04520</name>
</gene>